<protein>
    <recommendedName>
        <fullName evidence="4">LlaJI restriction endonuclease</fullName>
    </recommendedName>
</protein>
<keyword evidence="3" id="KW-1185">Reference proteome</keyword>
<dbReference type="RefSeq" id="WP_213466945.1">
    <property type="nucleotide sequence ID" value="NZ_AP022322.1"/>
</dbReference>
<organism evidence="2 3">
    <name type="scientific">Veillonella orientalis</name>
    <dbReference type="NCBI Taxonomy" id="2682455"/>
    <lineage>
        <taxon>Bacteria</taxon>
        <taxon>Bacillati</taxon>
        <taxon>Bacillota</taxon>
        <taxon>Negativicutes</taxon>
        <taxon>Veillonellales</taxon>
        <taxon>Veillonellaceae</taxon>
        <taxon>Veillonella</taxon>
    </lineage>
</organism>
<evidence type="ECO:0000256" key="1">
    <source>
        <dbReference type="SAM" id="Phobius"/>
    </source>
</evidence>
<evidence type="ECO:0000313" key="2">
    <source>
        <dbReference type="EMBL" id="BBU36579.1"/>
    </source>
</evidence>
<keyword evidence="1" id="KW-0812">Transmembrane</keyword>
<evidence type="ECO:0000313" key="3">
    <source>
        <dbReference type="Proteomes" id="UP000679260"/>
    </source>
</evidence>
<reference evidence="2 3" key="1">
    <citation type="submission" date="2020-01" db="EMBL/GenBank/DDBJ databases">
        <title>Veillonella burapaensis sp. nov., anaerobic, Gram-stain-negative coccus isolated from saliva of a Thai child.</title>
        <authorList>
            <person name="Mashima I."/>
            <person name="Theodorea C."/>
            <person name="Nakazawa F."/>
            <person name="Thaweboon B."/>
            <person name="Thaweboon S."/>
            <person name="Tamai R."/>
            <person name="Kiyoura Y."/>
        </authorList>
    </citation>
    <scope>NUCLEOTIDE SEQUENCE [LARGE SCALE GENOMIC DNA]</scope>
    <source>
        <strain evidence="2 3">S12025-13</strain>
    </source>
</reference>
<dbReference type="EMBL" id="AP022322">
    <property type="protein sequence ID" value="BBU36579.1"/>
    <property type="molecule type" value="Genomic_DNA"/>
</dbReference>
<evidence type="ECO:0008006" key="4">
    <source>
        <dbReference type="Google" id="ProtNLM"/>
    </source>
</evidence>
<keyword evidence="1" id="KW-0472">Membrane</keyword>
<dbReference type="Proteomes" id="UP000679260">
    <property type="component" value="Chromosome"/>
</dbReference>
<dbReference type="Pfam" id="PF09563">
    <property type="entry name" value="RE_LlaJI"/>
    <property type="match status" value="1"/>
</dbReference>
<proteinExistence type="predicted"/>
<dbReference type="InterPro" id="IPR018579">
    <property type="entry name" value="Restrct_endonuc_II_LlaJI"/>
</dbReference>
<accession>A0ABN5XV58</accession>
<keyword evidence="1" id="KW-1133">Transmembrane helix</keyword>
<sequence>MISVFLREQKRYSQKELLEIFDCSEEQLDLIISKLKEFGILKIVRKSSPQLNMSDLVDECVEIIPVEAIGKDYYYVFVFVGILIVASRIIKCYPKYLCNVDNPIKELQVVCKVIEKYSSKEQIIYMLNDYTRNSSFNLLALLLFLMHDYFENGIYNNSKNIFEINGSGEVFWDKTINETFSILSNNRPYYIEIQTKKRVNNDFDYFKRLHECILTLISKELMEADLLSLFELTPIELTDECLTEFGDREYILYRLENELNIQFNTRKQLVLKGIYSYIKHGGQLDYRDGFSFFGTNSFNLVWECVCSEILNNQLDIPLGQLRLPVTLNKEYNSQTKLINLIEKPFWSIIDKEAKDTLNPDLITIFKNQFYIFDAKYYTPNLKHGESPKGQPGIESISKQYLYQLAYKKFIDAHGFEGVKNCFLLPTEEDTIIDLGEVSMKMFSNLGLENIRVRCIPASLAYDFYLLGKKLDINMLKLNN</sequence>
<gene>
    <name evidence="2" type="ORF">VEIS1202513_11000</name>
</gene>
<name>A0ABN5XV58_9FIRM</name>
<feature type="transmembrane region" description="Helical" evidence="1">
    <location>
        <begin position="73"/>
        <end position="90"/>
    </location>
</feature>